<reference evidence="2 3" key="3">
    <citation type="journal article" date="2015" name="Genome Announc.">
        <title>Draft Genome Sequence of the Archiascomycetous Yeast Saitoella complicata.</title>
        <authorList>
            <person name="Yamauchi K."/>
            <person name="Kondo S."/>
            <person name="Hamamoto M."/>
            <person name="Takahashi Y."/>
            <person name="Ogura Y."/>
            <person name="Hayashi T."/>
            <person name="Nishida H."/>
        </authorList>
    </citation>
    <scope>NUCLEOTIDE SEQUENCE [LARGE SCALE GENOMIC DNA]</scope>
    <source>
        <strain evidence="2 3">NRRL Y-17804</strain>
    </source>
</reference>
<keyword evidence="3" id="KW-1185">Reference proteome</keyword>
<feature type="region of interest" description="Disordered" evidence="1">
    <location>
        <begin position="491"/>
        <end position="511"/>
    </location>
</feature>
<proteinExistence type="predicted"/>
<protein>
    <submittedName>
        <fullName evidence="2">Uncharacterized protein</fullName>
    </submittedName>
</protein>
<organism evidence="2 3">
    <name type="scientific">Saitoella complicata (strain BCRC 22490 / CBS 7301 / JCM 7358 / NBRC 10748 / NRRL Y-17804)</name>
    <dbReference type="NCBI Taxonomy" id="698492"/>
    <lineage>
        <taxon>Eukaryota</taxon>
        <taxon>Fungi</taxon>
        <taxon>Dikarya</taxon>
        <taxon>Ascomycota</taxon>
        <taxon>Taphrinomycotina</taxon>
        <taxon>Taphrinomycotina incertae sedis</taxon>
        <taxon>Saitoella</taxon>
    </lineage>
</organism>
<reference evidence="2 3" key="1">
    <citation type="journal article" date="2011" name="J. Gen. Appl. Microbiol.">
        <title>Draft genome sequencing of the enigmatic yeast Saitoella complicata.</title>
        <authorList>
            <person name="Nishida H."/>
            <person name="Hamamoto M."/>
            <person name="Sugiyama J."/>
        </authorList>
    </citation>
    <scope>NUCLEOTIDE SEQUENCE [LARGE SCALE GENOMIC DNA]</scope>
    <source>
        <strain evidence="2 3">NRRL Y-17804</strain>
    </source>
</reference>
<feature type="compositionally biased region" description="Low complexity" evidence="1">
    <location>
        <begin position="308"/>
        <end position="325"/>
    </location>
</feature>
<sequence>MENIANFEHYRRFENTLVDITGTQQTGYGNWTLGQQPLHEPVNQHCYSRPRSLITTVSRYAARSHARDSSPVCFEEEQYSKGISFLLNTTSYGSFILPPVPLGLIATLLVHPRADAETNEAELSVRLAAEQLLADLVNRGQDKWFEAWSSMSKGRAAAGSRGSRARRDAVILEGSDAEDDDHERLGPLGGGESVFARVDSIWNLLGFGLWTSCASGPSSQQWQLWRRLVLHVIQVLEHDLGDGREVQGSLVMQYLRQADPTRPNFNAALRTIFANDKEEDEAYNNWRDPYPDHKLRKQPSSSQTDEASQMTSSQLISSQISTSQRSAKERSSSMTVDDEALEIWGGLDSLNIRTRLISILFTVASATNTVDTLITSLSSYITPLPPSQFCLWVRRITLAPGNTARKLHIHLALLQSLASFSGAGRGALVLNEDFLVSRVLPCTARRTTSLVDVARISFLVESFFRTWLVLNSPLKTGREELRDVVEKGTENRKAKLKAKSQPKSRGGTPTEEIEEECWRLINMTEMQMRIIDDCATVEK</sequence>
<comment type="caution">
    <text evidence="2">The sequence shown here is derived from an EMBL/GenBank/DDBJ whole genome shotgun (WGS) entry which is preliminary data.</text>
</comment>
<dbReference type="EMBL" id="BACD03000012">
    <property type="protein sequence ID" value="GAO48020.1"/>
    <property type="molecule type" value="Genomic_DNA"/>
</dbReference>
<dbReference type="STRING" id="698492.A0A0E9NF45"/>
<evidence type="ECO:0000313" key="3">
    <source>
        <dbReference type="Proteomes" id="UP000033140"/>
    </source>
</evidence>
<feature type="compositionally biased region" description="Polar residues" evidence="1">
    <location>
        <begin position="298"/>
        <end position="307"/>
    </location>
</feature>
<reference evidence="2 3" key="2">
    <citation type="journal article" date="2014" name="J. Gen. Appl. Microbiol.">
        <title>The early diverging ascomycetous budding yeast Saitoella complicata has three histone deacetylases belonging to the Clr6, Hos2, and Rpd3 lineages.</title>
        <authorList>
            <person name="Nishida H."/>
            <person name="Matsumoto T."/>
            <person name="Kondo S."/>
            <person name="Hamamoto M."/>
            <person name="Yoshikawa H."/>
        </authorList>
    </citation>
    <scope>NUCLEOTIDE SEQUENCE [LARGE SCALE GENOMIC DNA]</scope>
    <source>
        <strain evidence="2 3">NRRL Y-17804</strain>
    </source>
</reference>
<dbReference type="OMA" id="IGWAFNC"/>
<feature type="region of interest" description="Disordered" evidence="1">
    <location>
        <begin position="283"/>
        <end position="333"/>
    </location>
</feature>
<dbReference type="Proteomes" id="UP000033140">
    <property type="component" value="Unassembled WGS sequence"/>
</dbReference>
<dbReference type="AlphaFoldDB" id="A0A0E9NF45"/>
<evidence type="ECO:0000256" key="1">
    <source>
        <dbReference type="SAM" id="MobiDB-lite"/>
    </source>
</evidence>
<accession>A0A0E9NF45</accession>
<evidence type="ECO:0000313" key="2">
    <source>
        <dbReference type="EMBL" id="GAO48020.1"/>
    </source>
</evidence>
<name>A0A0E9NF45_SAICN</name>
<gene>
    <name evidence="2" type="ORF">G7K_2208-t1</name>
</gene>